<reference evidence="2" key="1">
    <citation type="submission" date="2021-01" db="EMBL/GenBank/DDBJ databases">
        <title>Genomic Encyclopedia of Type Strains, Phase IV (KMG-IV): sequencing the most valuable type-strain genomes for metagenomic binning, comparative biology and taxonomic classification.</title>
        <authorList>
            <person name="Goeker M."/>
        </authorList>
    </citation>
    <scope>NUCLEOTIDE SEQUENCE</scope>
    <source>
        <strain evidence="2">DSM 21943</strain>
    </source>
</reference>
<proteinExistence type="predicted"/>
<dbReference type="Pfam" id="PF14567">
    <property type="entry name" value="SUKH_5"/>
    <property type="match status" value="1"/>
</dbReference>
<dbReference type="EMBL" id="JAFBCV010000001">
    <property type="protein sequence ID" value="MBM7836922.1"/>
    <property type="molecule type" value="Genomic_DNA"/>
</dbReference>
<accession>A0ABS2SRN4</accession>
<name>A0ABS2SRN4_9BACI</name>
<evidence type="ECO:0000313" key="2">
    <source>
        <dbReference type="EMBL" id="MBM7836922.1"/>
    </source>
</evidence>
<dbReference type="Proteomes" id="UP001179280">
    <property type="component" value="Unassembled WGS sequence"/>
</dbReference>
<dbReference type="InterPro" id="IPR037883">
    <property type="entry name" value="Knr4/Smi1-like_sf"/>
</dbReference>
<feature type="domain" description="Knr4/Smi1-like" evidence="1">
    <location>
        <begin position="20"/>
        <end position="136"/>
    </location>
</feature>
<dbReference type="SMART" id="SM00860">
    <property type="entry name" value="SMI1_KNR4"/>
    <property type="match status" value="1"/>
</dbReference>
<evidence type="ECO:0000259" key="1">
    <source>
        <dbReference type="SMART" id="SM00860"/>
    </source>
</evidence>
<sequence>MAALMKNALRFMQPKSKRKGVSLADIKRGEKTLGALFPDEYKALFLMTNGGIVGDWTLLPLASCEKTTAIDVITYQREMRPEGIPNDLIVIGTSQSGEFLCYRVRKRFMQELVFIWNEKTGKTDCSALTLEQFFDWYAAKHKTKEKLGTFPVTGTKLLVTDAIDGMKEEDGNMVFTNVKAGDWTASLAYMEDQTVKHVTVFYGKKLSSGKWHEFNKPIVVDSALVGMFDYDAYQKVDDAVHEKMFNSDEQAWLMPEGVVALSGYGDGIYTIQLKYNVAKQLVGLKIDFAETEGEYWE</sequence>
<organism evidence="2 3">
    <name type="scientific">Shouchella xiaoxiensis</name>
    <dbReference type="NCBI Taxonomy" id="766895"/>
    <lineage>
        <taxon>Bacteria</taxon>
        <taxon>Bacillati</taxon>
        <taxon>Bacillota</taxon>
        <taxon>Bacilli</taxon>
        <taxon>Bacillales</taxon>
        <taxon>Bacillaceae</taxon>
        <taxon>Shouchella</taxon>
    </lineage>
</organism>
<comment type="caution">
    <text evidence="2">The sequence shown here is derived from an EMBL/GenBank/DDBJ whole genome shotgun (WGS) entry which is preliminary data.</text>
</comment>
<keyword evidence="3" id="KW-1185">Reference proteome</keyword>
<protein>
    <recommendedName>
        <fullName evidence="1">Knr4/Smi1-like domain-containing protein</fullName>
    </recommendedName>
</protein>
<dbReference type="Gene3D" id="3.40.1580.10">
    <property type="entry name" value="SMI1/KNR4-like"/>
    <property type="match status" value="1"/>
</dbReference>
<dbReference type="SUPFAM" id="SSF160631">
    <property type="entry name" value="SMI1/KNR4-like"/>
    <property type="match status" value="1"/>
</dbReference>
<dbReference type="InterPro" id="IPR018958">
    <property type="entry name" value="Knr4/Smi1-like_dom"/>
</dbReference>
<gene>
    <name evidence="2" type="ORF">JOC54_000153</name>
</gene>
<dbReference type="RefSeq" id="WP_204463657.1">
    <property type="nucleotide sequence ID" value="NZ_JAFBCV010000001.1"/>
</dbReference>
<evidence type="ECO:0000313" key="3">
    <source>
        <dbReference type="Proteomes" id="UP001179280"/>
    </source>
</evidence>